<feature type="region of interest" description="Disordered" evidence="1">
    <location>
        <begin position="152"/>
        <end position="185"/>
    </location>
</feature>
<evidence type="ECO:0000256" key="2">
    <source>
        <dbReference type="SAM" id="Phobius"/>
    </source>
</evidence>
<dbReference type="InterPro" id="IPR013945">
    <property type="entry name" value="Pkr1"/>
</dbReference>
<comment type="caution">
    <text evidence="3">The sequence shown here is derived from an EMBL/GenBank/DDBJ whole genome shotgun (WGS) entry which is preliminary data.</text>
</comment>
<dbReference type="GO" id="GO:0070072">
    <property type="term" value="P:vacuolar proton-transporting V-type ATPase complex assembly"/>
    <property type="evidence" value="ECO:0007669"/>
    <property type="project" value="InterPro"/>
</dbReference>
<sequence>MASFVHDLWESIFTPGPTPTLLVATNATFAALQVVLAGMLYATLSVHFVVLSALCAGLWAAINWFARELQEHQRREEAQKRRALAARHHPRPPTPPGESETEVEATRSTASLRRAPPPPPLPLPLPLPVVAAAAGGDAEAAEAAAGLKRRLVEETLPSPSQGLKSGVSTEDEWEKVSENENEKDK</sequence>
<keyword evidence="2" id="KW-1133">Transmembrane helix</keyword>
<keyword evidence="2" id="KW-0812">Transmembrane</keyword>
<dbReference type="GO" id="GO:0005789">
    <property type="term" value="C:endoplasmic reticulum membrane"/>
    <property type="evidence" value="ECO:0007669"/>
    <property type="project" value="TreeGrafter"/>
</dbReference>
<dbReference type="Proteomes" id="UP001304895">
    <property type="component" value="Unassembled WGS sequence"/>
</dbReference>
<reference evidence="3" key="1">
    <citation type="journal article" date="2023" name="Mol. Phylogenet. Evol.">
        <title>Genome-scale phylogeny and comparative genomics of the fungal order Sordariales.</title>
        <authorList>
            <person name="Hensen N."/>
            <person name="Bonometti L."/>
            <person name="Westerberg I."/>
            <person name="Brannstrom I.O."/>
            <person name="Guillou S."/>
            <person name="Cros-Aarteil S."/>
            <person name="Calhoun S."/>
            <person name="Haridas S."/>
            <person name="Kuo A."/>
            <person name="Mondo S."/>
            <person name="Pangilinan J."/>
            <person name="Riley R."/>
            <person name="LaButti K."/>
            <person name="Andreopoulos B."/>
            <person name="Lipzen A."/>
            <person name="Chen C."/>
            <person name="Yan M."/>
            <person name="Daum C."/>
            <person name="Ng V."/>
            <person name="Clum A."/>
            <person name="Steindorff A."/>
            <person name="Ohm R.A."/>
            <person name="Martin F."/>
            <person name="Silar P."/>
            <person name="Natvig D.O."/>
            <person name="Lalanne C."/>
            <person name="Gautier V."/>
            <person name="Ament-Velasquez S.L."/>
            <person name="Kruys A."/>
            <person name="Hutchinson M.I."/>
            <person name="Powell A.J."/>
            <person name="Barry K."/>
            <person name="Miller A.N."/>
            <person name="Grigoriev I.V."/>
            <person name="Debuchy R."/>
            <person name="Gladieux P."/>
            <person name="Hiltunen Thoren M."/>
            <person name="Johannesson H."/>
        </authorList>
    </citation>
    <scope>NUCLEOTIDE SEQUENCE</scope>
    <source>
        <strain evidence="3">CBS 123565</strain>
    </source>
</reference>
<name>A0AAN6UEZ8_9PEZI</name>
<proteinExistence type="predicted"/>
<gene>
    <name evidence="3" type="ORF">BT67DRAFT_451589</name>
</gene>
<feature type="compositionally biased region" description="Polar residues" evidence="1">
    <location>
        <begin position="157"/>
        <end position="168"/>
    </location>
</feature>
<feature type="compositionally biased region" description="Basic residues" evidence="1">
    <location>
        <begin position="81"/>
        <end position="91"/>
    </location>
</feature>
<evidence type="ECO:0000256" key="1">
    <source>
        <dbReference type="SAM" id="MobiDB-lite"/>
    </source>
</evidence>
<dbReference type="AlphaFoldDB" id="A0AAN6UEZ8"/>
<keyword evidence="4" id="KW-1185">Reference proteome</keyword>
<organism evidence="3 4">
    <name type="scientific">Trichocladium antarcticum</name>
    <dbReference type="NCBI Taxonomy" id="1450529"/>
    <lineage>
        <taxon>Eukaryota</taxon>
        <taxon>Fungi</taxon>
        <taxon>Dikarya</taxon>
        <taxon>Ascomycota</taxon>
        <taxon>Pezizomycotina</taxon>
        <taxon>Sordariomycetes</taxon>
        <taxon>Sordariomycetidae</taxon>
        <taxon>Sordariales</taxon>
        <taxon>Chaetomiaceae</taxon>
        <taxon>Trichocladium</taxon>
    </lineage>
</organism>
<evidence type="ECO:0000313" key="3">
    <source>
        <dbReference type="EMBL" id="KAK4131758.1"/>
    </source>
</evidence>
<keyword evidence="2" id="KW-0472">Membrane</keyword>
<reference evidence="3" key="2">
    <citation type="submission" date="2023-05" db="EMBL/GenBank/DDBJ databases">
        <authorList>
            <consortium name="Lawrence Berkeley National Laboratory"/>
            <person name="Steindorff A."/>
            <person name="Hensen N."/>
            <person name="Bonometti L."/>
            <person name="Westerberg I."/>
            <person name="Brannstrom I.O."/>
            <person name="Guillou S."/>
            <person name="Cros-Aarteil S."/>
            <person name="Calhoun S."/>
            <person name="Haridas S."/>
            <person name="Kuo A."/>
            <person name="Mondo S."/>
            <person name="Pangilinan J."/>
            <person name="Riley R."/>
            <person name="Labutti K."/>
            <person name="Andreopoulos B."/>
            <person name="Lipzen A."/>
            <person name="Chen C."/>
            <person name="Yanf M."/>
            <person name="Daum C."/>
            <person name="Ng V."/>
            <person name="Clum A."/>
            <person name="Ohm R."/>
            <person name="Martin F."/>
            <person name="Silar P."/>
            <person name="Natvig D."/>
            <person name="Lalanne C."/>
            <person name="Gautier V."/>
            <person name="Ament-Velasquez S.L."/>
            <person name="Kruys A."/>
            <person name="Hutchinson M.I."/>
            <person name="Powell A.J."/>
            <person name="Barry K."/>
            <person name="Miller A.N."/>
            <person name="Grigoriev I.V."/>
            <person name="Debuchy R."/>
            <person name="Gladieux P."/>
            <person name="Thoren M.H."/>
            <person name="Johannesson H."/>
        </authorList>
    </citation>
    <scope>NUCLEOTIDE SEQUENCE</scope>
    <source>
        <strain evidence="3">CBS 123565</strain>
    </source>
</reference>
<feature type="region of interest" description="Disordered" evidence="1">
    <location>
        <begin position="76"/>
        <end position="121"/>
    </location>
</feature>
<feature type="transmembrane region" description="Helical" evidence="2">
    <location>
        <begin position="21"/>
        <end position="42"/>
    </location>
</feature>
<dbReference type="PANTHER" id="PTHR28251">
    <property type="entry name" value="V-TYPE ATPASE ASSEMBLY FACTOR PKR1"/>
    <property type="match status" value="1"/>
</dbReference>
<feature type="transmembrane region" description="Helical" evidence="2">
    <location>
        <begin position="48"/>
        <end position="66"/>
    </location>
</feature>
<dbReference type="PANTHER" id="PTHR28251:SF1">
    <property type="entry name" value="V-TYPE ATPASE ASSEMBLY FACTOR PKR1"/>
    <property type="match status" value="1"/>
</dbReference>
<dbReference type="Pfam" id="PF08636">
    <property type="entry name" value="Pkr1"/>
    <property type="match status" value="1"/>
</dbReference>
<dbReference type="EMBL" id="MU853422">
    <property type="protein sequence ID" value="KAK4131758.1"/>
    <property type="molecule type" value="Genomic_DNA"/>
</dbReference>
<evidence type="ECO:0000313" key="4">
    <source>
        <dbReference type="Proteomes" id="UP001304895"/>
    </source>
</evidence>
<accession>A0AAN6UEZ8</accession>
<feature type="compositionally biased region" description="Basic and acidic residues" evidence="1">
    <location>
        <begin position="174"/>
        <end position="185"/>
    </location>
</feature>
<protein>
    <submittedName>
        <fullName evidence="3">Pkr1-domain-containing protein</fullName>
    </submittedName>
</protein>